<feature type="transmembrane region" description="Helical" evidence="6">
    <location>
        <begin position="179"/>
        <end position="198"/>
    </location>
</feature>
<dbReference type="GO" id="GO:0005886">
    <property type="term" value="C:plasma membrane"/>
    <property type="evidence" value="ECO:0007669"/>
    <property type="project" value="UniProtKB-SubCell"/>
</dbReference>
<feature type="transmembrane region" description="Helical" evidence="6">
    <location>
        <begin position="261"/>
        <end position="288"/>
    </location>
</feature>
<protein>
    <submittedName>
        <fullName evidence="7">Sugar ABC transporter permease</fullName>
    </submittedName>
</protein>
<organism evidence="7 8">
    <name type="scientific">Caballeronia glathei</name>
    <dbReference type="NCBI Taxonomy" id="60547"/>
    <lineage>
        <taxon>Bacteria</taxon>
        <taxon>Pseudomonadati</taxon>
        <taxon>Pseudomonadota</taxon>
        <taxon>Betaproteobacteria</taxon>
        <taxon>Burkholderiales</taxon>
        <taxon>Burkholderiaceae</taxon>
        <taxon>Caballeronia</taxon>
    </lineage>
</organism>
<dbReference type="CDD" id="cd06579">
    <property type="entry name" value="TM_PBP1_transp_AraH_like"/>
    <property type="match status" value="1"/>
</dbReference>
<evidence type="ECO:0000256" key="1">
    <source>
        <dbReference type="ARBA" id="ARBA00004651"/>
    </source>
</evidence>
<evidence type="ECO:0000256" key="4">
    <source>
        <dbReference type="ARBA" id="ARBA00022989"/>
    </source>
</evidence>
<keyword evidence="5 6" id="KW-0472">Membrane</keyword>
<dbReference type="EMBL" id="JFHC01000121">
    <property type="protein sequence ID" value="KDR37939.1"/>
    <property type="molecule type" value="Genomic_DNA"/>
</dbReference>
<feature type="transmembrane region" description="Helical" evidence="6">
    <location>
        <begin position="68"/>
        <end position="101"/>
    </location>
</feature>
<dbReference type="GO" id="GO:0022857">
    <property type="term" value="F:transmembrane transporter activity"/>
    <property type="evidence" value="ECO:0007669"/>
    <property type="project" value="InterPro"/>
</dbReference>
<feature type="transmembrane region" description="Helical" evidence="6">
    <location>
        <begin position="30"/>
        <end position="48"/>
    </location>
</feature>
<dbReference type="InterPro" id="IPR001851">
    <property type="entry name" value="ABC_transp_permease"/>
</dbReference>
<name>A0A069PDP8_9BURK</name>
<evidence type="ECO:0000256" key="6">
    <source>
        <dbReference type="SAM" id="Phobius"/>
    </source>
</evidence>
<feature type="transmembrane region" description="Helical" evidence="6">
    <location>
        <begin position="308"/>
        <end position="329"/>
    </location>
</feature>
<evidence type="ECO:0000256" key="3">
    <source>
        <dbReference type="ARBA" id="ARBA00022692"/>
    </source>
</evidence>
<sequence>MNHSASSSSSSSASNALCPDPWYRRMLGDGTTIIVVILAVLTVIFAATQADALSGSVLTDILNNSLPLALAAAGGTLVVLTRGFDLSVAGVVSLTNVLVAVHGGDGPWGAVQGAAIAMAAGAAVGATNGYLVAYWKLQSIALTLATMIVCSGVTLLILDAPGGNVSDFMIYTMTDRIRGIVPVSLAIAVAAYAIWRVLRRTDWGVGLYATGADETAAVLAGVPVRRVKLIAYMLAGVCYGLAGFMLTALTSTGTPNAGEPYLLLVFAAIALGGTSFSGGRGGVAGSLLGALTLTLLQKVLFSTGVSSFYTGIFQGVVMIAAVVVAVFFARISTRGEVHA</sequence>
<keyword evidence="2" id="KW-1003">Cell membrane</keyword>
<evidence type="ECO:0000313" key="7">
    <source>
        <dbReference type="EMBL" id="KDR37939.1"/>
    </source>
</evidence>
<feature type="transmembrane region" description="Helical" evidence="6">
    <location>
        <begin position="139"/>
        <end position="158"/>
    </location>
</feature>
<reference evidence="7 8" key="1">
    <citation type="submission" date="2014-03" db="EMBL/GenBank/DDBJ databases">
        <title>Draft Genome Sequences of Four Burkholderia Strains.</title>
        <authorList>
            <person name="Liu X.Y."/>
            <person name="Li C.X."/>
            <person name="Xu J.H."/>
        </authorList>
    </citation>
    <scope>NUCLEOTIDE SEQUENCE [LARGE SCALE GENOMIC DNA]</scope>
    <source>
        <strain evidence="7 8">DSM 50014</strain>
    </source>
</reference>
<feature type="transmembrane region" description="Helical" evidence="6">
    <location>
        <begin position="113"/>
        <end position="133"/>
    </location>
</feature>
<dbReference type="AlphaFoldDB" id="A0A069PDP8"/>
<dbReference type="Proteomes" id="UP000027466">
    <property type="component" value="Unassembled WGS sequence"/>
</dbReference>
<evidence type="ECO:0000256" key="2">
    <source>
        <dbReference type="ARBA" id="ARBA00022475"/>
    </source>
</evidence>
<feature type="transmembrane region" description="Helical" evidence="6">
    <location>
        <begin position="229"/>
        <end position="249"/>
    </location>
</feature>
<proteinExistence type="predicted"/>
<keyword evidence="8" id="KW-1185">Reference proteome</keyword>
<keyword evidence="4 6" id="KW-1133">Transmembrane helix</keyword>
<gene>
    <name evidence="7" type="ORF">BG61_05595</name>
</gene>
<accession>A0A069PDP8</accession>
<evidence type="ECO:0000313" key="8">
    <source>
        <dbReference type="Proteomes" id="UP000027466"/>
    </source>
</evidence>
<dbReference type="PANTHER" id="PTHR32196">
    <property type="entry name" value="ABC TRANSPORTER PERMEASE PROTEIN YPHD-RELATED-RELATED"/>
    <property type="match status" value="1"/>
</dbReference>
<comment type="caution">
    <text evidence="7">The sequence shown here is derived from an EMBL/GenBank/DDBJ whole genome shotgun (WGS) entry which is preliminary data.</text>
</comment>
<comment type="subcellular location">
    <subcellularLocation>
        <location evidence="1">Cell membrane</location>
        <topology evidence="1">Multi-pass membrane protein</topology>
    </subcellularLocation>
</comment>
<dbReference type="PANTHER" id="PTHR32196:SF72">
    <property type="entry name" value="RIBOSE IMPORT PERMEASE PROTEIN RBSC"/>
    <property type="match status" value="1"/>
</dbReference>
<evidence type="ECO:0000256" key="5">
    <source>
        <dbReference type="ARBA" id="ARBA00023136"/>
    </source>
</evidence>
<keyword evidence="3 6" id="KW-0812">Transmembrane</keyword>
<dbReference type="Pfam" id="PF02653">
    <property type="entry name" value="BPD_transp_2"/>
    <property type="match status" value="1"/>
</dbReference>